<gene>
    <name evidence="2" type="ORF">ACFOSV_15610</name>
</gene>
<comment type="caution">
    <text evidence="2">The sequence shown here is derived from an EMBL/GenBank/DDBJ whole genome shotgun (WGS) entry which is preliminary data.</text>
</comment>
<dbReference type="PROSITE" id="PS51257">
    <property type="entry name" value="PROKAR_LIPOPROTEIN"/>
    <property type="match status" value="1"/>
</dbReference>
<accession>A0ABV8AUH1</accession>
<keyword evidence="3" id="KW-1185">Reference proteome</keyword>
<dbReference type="EMBL" id="JBHRZS010000007">
    <property type="protein sequence ID" value="MFC3881621.1"/>
    <property type="molecule type" value="Genomic_DNA"/>
</dbReference>
<dbReference type="InterPro" id="IPR025512">
    <property type="entry name" value="DUF4399"/>
</dbReference>
<reference evidence="3" key="1">
    <citation type="journal article" date="2019" name="Int. J. Syst. Evol. Microbiol.">
        <title>The Global Catalogue of Microorganisms (GCM) 10K type strain sequencing project: providing services to taxonomists for standard genome sequencing and annotation.</title>
        <authorList>
            <consortium name="The Broad Institute Genomics Platform"/>
            <consortium name="The Broad Institute Genome Sequencing Center for Infectious Disease"/>
            <person name="Wu L."/>
            <person name="Ma J."/>
        </authorList>
    </citation>
    <scope>NUCLEOTIDE SEQUENCE [LARGE SCALE GENOMIC DNA]</scope>
    <source>
        <strain evidence="3">CCUG 60523</strain>
    </source>
</reference>
<sequence>MLKSITKVSALVILISLVFACGSQEKGVYFVNLNDGDTVTSPFKVEMGVNGMEVEPAGKVNEGFGHHHLIIDGSFIEAGVTVPANETNIHYGKGQKTTDDIVLSPGQHTLTLQFADGVHASYGEAMSKTITITVE</sequence>
<evidence type="ECO:0000259" key="1">
    <source>
        <dbReference type="Pfam" id="PF14347"/>
    </source>
</evidence>
<dbReference type="Pfam" id="PF14347">
    <property type="entry name" value="DUF4399"/>
    <property type="match status" value="1"/>
</dbReference>
<dbReference type="Proteomes" id="UP001595805">
    <property type="component" value="Unassembled WGS sequence"/>
</dbReference>
<name>A0ABV8AUH1_9BACT</name>
<feature type="domain" description="DUF4399" evidence="1">
    <location>
        <begin position="45"/>
        <end position="135"/>
    </location>
</feature>
<dbReference type="RefSeq" id="WP_377906969.1">
    <property type="nucleotide sequence ID" value="NZ_JBHRZS010000007.1"/>
</dbReference>
<protein>
    <submittedName>
        <fullName evidence="2">DUF4399 domain-containing protein</fullName>
    </submittedName>
</protein>
<evidence type="ECO:0000313" key="2">
    <source>
        <dbReference type="EMBL" id="MFC3881621.1"/>
    </source>
</evidence>
<evidence type="ECO:0000313" key="3">
    <source>
        <dbReference type="Proteomes" id="UP001595805"/>
    </source>
</evidence>
<proteinExistence type="predicted"/>
<organism evidence="2 3">
    <name type="scientific">Algoriphagus namhaensis</name>
    <dbReference type="NCBI Taxonomy" id="915353"/>
    <lineage>
        <taxon>Bacteria</taxon>
        <taxon>Pseudomonadati</taxon>
        <taxon>Bacteroidota</taxon>
        <taxon>Cytophagia</taxon>
        <taxon>Cytophagales</taxon>
        <taxon>Cyclobacteriaceae</taxon>
        <taxon>Algoriphagus</taxon>
    </lineage>
</organism>